<gene>
    <name evidence="3" type="ORF">FYJ39_20035</name>
</gene>
<evidence type="ECO:0000313" key="3">
    <source>
        <dbReference type="EMBL" id="MSS38721.1"/>
    </source>
</evidence>
<dbReference type="Pfam" id="PF15650">
    <property type="entry name" value="Tox-REase-9"/>
    <property type="match status" value="1"/>
</dbReference>
<evidence type="ECO:0000313" key="4">
    <source>
        <dbReference type="Proteomes" id="UP000429958"/>
    </source>
</evidence>
<evidence type="ECO:0000256" key="1">
    <source>
        <dbReference type="SAM" id="MobiDB-lite"/>
    </source>
</evidence>
<dbReference type="InterPro" id="IPR028902">
    <property type="entry name" value="Tox-REase-9_dom"/>
</dbReference>
<dbReference type="Proteomes" id="UP000429958">
    <property type="component" value="Unassembled WGS sequence"/>
</dbReference>
<comment type="caution">
    <text evidence="3">The sequence shown here is derived from an EMBL/GenBank/DDBJ whole genome shotgun (WGS) entry which is preliminary data.</text>
</comment>
<feature type="domain" description="Tox-REase-9" evidence="2">
    <location>
        <begin position="36"/>
        <end position="123"/>
    </location>
</feature>
<organism evidence="3 4">
    <name type="scientific">Clostridium porci</name>
    <dbReference type="NCBI Taxonomy" id="2605778"/>
    <lineage>
        <taxon>Bacteria</taxon>
        <taxon>Bacillati</taxon>
        <taxon>Bacillota</taxon>
        <taxon>Clostridia</taxon>
        <taxon>Eubacteriales</taxon>
        <taxon>Clostridiaceae</taxon>
        <taxon>Clostridium</taxon>
    </lineage>
</organism>
<reference evidence="3 4" key="1">
    <citation type="submission" date="2019-08" db="EMBL/GenBank/DDBJ databases">
        <title>In-depth cultivation of the pig gut microbiome towards novel bacterial diversity and tailored functional studies.</title>
        <authorList>
            <person name="Wylensek D."/>
            <person name="Hitch T.C.A."/>
            <person name="Clavel T."/>
        </authorList>
    </citation>
    <scope>NUCLEOTIDE SEQUENCE [LARGE SCALE GENOMIC DNA]</scope>
    <source>
        <strain evidence="3 4">WCA-389-WT-23D1</strain>
    </source>
</reference>
<keyword evidence="4" id="KW-1185">Reference proteome</keyword>
<proteinExistence type="predicted"/>
<name>A0A7X2NQ03_9CLOT</name>
<evidence type="ECO:0000259" key="2">
    <source>
        <dbReference type="Pfam" id="PF15650"/>
    </source>
</evidence>
<sequence>MSVYAKGGSKSGSKGGRPSGRTFKSQYDIPTNDKGYTKSSLELGKKVHKEYMVDIDNGFTKRKEYVLPSGKRVDFIDFESKTVYELKPHNPNQINKGTKQLAGYLQEIETVFGEGWSTVLDTY</sequence>
<protein>
    <recommendedName>
        <fullName evidence="2">Tox-REase-9 domain-containing protein</fullName>
    </recommendedName>
</protein>
<dbReference type="AlphaFoldDB" id="A0A7X2NQ03"/>
<feature type="region of interest" description="Disordered" evidence="1">
    <location>
        <begin position="1"/>
        <end position="38"/>
    </location>
</feature>
<dbReference type="RefSeq" id="WP_154474083.1">
    <property type="nucleotide sequence ID" value="NZ_VUMD01000044.1"/>
</dbReference>
<accession>A0A7X2NQ03</accession>
<feature type="compositionally biased region" description="Gly residues" evidence="1">
    <location>
        <begin position="9"/>
        <end position="18"/>
    </location>
</feature>
<dbReference type="EMBL" id="VUMD01000044">
    <property type="protein sequence ID" value="MSS38721.1"/>
    <property type="molecule type" value="Genomic_DNA"/>
</dbReference>